<dbReference type="InterPro" id="IPR036812">
    <property type="entry name" value="NAD(P)_OxRdtase_dom_sf"/>
</dbReference>
<dbReference type="PANTHER" id="PTHR43827">
    <property type="entry name" value="2,5-DIKETO-D-GLUCONIC ACID REDUCTASE"/>
    <property type="match status" value="1"/>
</dbReference>
<evidence type="ECO:0000313" key="8">
    <source>
        <dbReference type="EMBL" id="KIY64313.1"/>
    </source>
</evidence>
<dbReference type="PROSITE" id="PS00798">
    <property type="entry name" value="ALDOKETO_REDUCTASE_1"/>
    <property type="match status" value="1"/>
</dbReference>
<dbReference type="Proteomes" id="UP000054007">
    <property type="component" value="Unassembled WGS sequence"/>
</dbReference>
<dbReference type="InterPro" id="IPR023210">
    <property type="entry name" value="NADP_OxRdtase_dom"/>
</dbReference>
<evidence type="ECO:0000256" key="3">
    <source>
        <dbReference type="ARBA" id="ARBA00023002"/>
    </source>
</evidence>
<reference evidence="8 9" key="1">
    <citation type="journal article" date="2015" name="Fungal Genet. Biol.">
        <title>Evolution of novel wood decay mechanisms in Agaricales revealed by the genome sequences of Fistulina hepatica and Cylindrobasidium torrendii.</title>
        <authorList>
            <person name="Floudas D."/>
            <person name="Held B.W."/>
            <person name="Riley R."/>
            <person name="Nagy L.G."/>
            <person name="Koehler G."/>
            <person name="Ransdell A.S."/>
            <person name="Younus H."/>
            <person name="Chow J."/>
            <person name="Chiniquy J."/>
            <person name="Lipzen A."/>
            <person name="Tritt A."/>
            <person name="Sun H."/>
            <person name="Haridas S."/>
            <person name="LaButti K."/>
            <person name="Ohm R.A."/>
            <person name="Kues U."/>
            <person name="Blanchette R.A."/>
            <person name="Grigoriev I.V."/>
            <person name="Minto R.E."/>
            <person name="Hibbett D.S."/>
        </authorList>
    </citation>
    <scope>NUCLEOTIDE SEQUENCE [LARGE SCALE GENOMIC DNA]</scope>
    <source>
        <strain evidence="8 9">FP15055 ss-10</strain>
    </source>
</reference>
<accession>A0A0D7B114</accession>
<keyword evidence="2" id="KW-0521">NADP</keyword>
<dbReference type="Pfam" id="PF00248">
    <property type="entry name" value="Aldo_ket_red"/>
    <property type="match status" value="1"/>
</dbReference>
<dbReference type="AlphaFoldDB" id="A0A0D7B114"/>
<keyword evidence="3" id="KW-0560">Oxidoreductase</keyword>
<dbReference type="GO" id="GO:0016616">
    <property type="term" value="F:oxidoreductase activity, acting on the CH-OH group of donors, NAD or NADP as acceptor"/>
    <property type="evidence" value="ECO:0007669"/>
    <property type="project" value="UniProtKB-ARBA"/>
</dbReference>
<dbReference type="InterPro" id="IPR020471">
    <property type="entry name" value="AKR"/>
</dbReference>
<dbReference type="PIRSF" id="PIRSF000097">
    <property type="entry name" value="AKR"/>
    <property type="match status" value="1"/>
</dbReference>
<dbReference type="STRING" id="1314674.A0A0D7B114"/>
<protein>
    <submittedName>
        <fullName evidence="8">Aado/keto reductase</fullName>
    </submittedName>
</protein>
<keyword evidence="9" id="KW-1185">Reference proteome</keyword>
<dbReference type="OrthoDB" id="5945798at2759"/>
<feature type="domain" description="NADP-dependent oxidoreductase" evidence="7">
    <location>
        <begin position="19"/>
        <end position="275"/>
    </location>
</feature>
<evidence type="ECO:0000256" key="5">
    <source>
        <dbReference type="PIRSR" id="PIRSR000097-2"/>
    </source>
</evidence>
<dbReference type="PANTHER" id="PTHR43827:SF3">
    <property type="entry name" value="NADP-DEPENDENT OXIDOREDUCTASE DOMAIN-CONTAINING PROTEIN"/>
    <property type="match status" value="1"/>
</dbReference>
<evidence type="ECO:0000256" key="2">
    <source>
        <dbReference type="ARBA" id="ARBA00022857"/>
    </source>
</evidence>
<evidence type="ECO:0000256" key="4">
    <source>
        <dbReference type="PIRSR" id="PIRSR000097-1"/>
    </source>
</evidence>
<gene>
    <name evidence="8" type="ORF">CYLTODRAFT_106155</name>
</gene>
<dbReference type="InterPro" id="IPR018170">
    <property type="entry name" value="Aldo/ket_reductase_CS"/>
</dbReference>
<sequence length="314" mass="34872">MAPIPQFDLNDGTKIPAVGLGCWMGNVEGAPRAYEMCIKALKAGYRHFDTASGYENEKEVGRAIRESGIPRKDIFITTKIPNPGHHNVKGEFEQSLKELDCEYIDLLLMHWPMANVMGPDGVNFVPRPDESPTYIETWKDMEKLLETGKVKSIGVSNFGAPLIEKLIPHCKVIPSNNQIECHPCLPQKDIRDVCAKYGITVTAYSPLGRGPVLMGNETINEVAKELNVTPAQVCLSWAVQQNVIVVPKSENKDRLAANLNIVTLSAEQMERVSSIHKEPGMHKSLLKYHVDGEVFGWTHEQLGWNMSSDGTVPK</sequence>
<evidence type="ECO:0000313" key="9">
    <source>
        <dbReference type="Proteomes" id="UP000054007"/>
    </source>
</evidence>
<evidence type="ECO:0000259" key="7">
    <source>
        <dbReference type="Pfam" id="PF00248"/>
    </source>
</evidence>
<dbReference type="PROSITE" id="PS00062">
    <property type="entry name" value="ALDOKETO_REDUCTASE_2"/>
    <property type="match status" value="1"/>
</dbReference>
<dbReference type="PRINTS" id="PR00069">
    <property type="entry name" value="ALDKETRDTASE"/>
</dbReference>
<dbReference type="EMBL" id="KN880642">
    <property type="protein sequence ID" value="KIY64313.1"/>
    <property type="molecule type" value="Genomic_DNA"/>
</dbReference>
<dbReference type="Gene3D" id="3.20.20.100">
    <property type="entry name" value="NADP-dependent oxidoreductase domain"/>
    <property type="match status" value="1"/>
</dbReference>
<proteinExistence type="inferred from homology"/>
<feature type="active site" description="Proton donor" evidence="4">
    <location>
        <position position="54"/>
    </location>
</feature>
<organism evidence="8 9">
    <name type="scientific">Cylindrobasidium torrendii FP15055 ss-10</name>
    <dbReference type="NCBI Taxonomy" id="1314674"/>
    <lineage>
        <taxon>Eukaryota</taxon>
        <taxon>Fungi</taxon>
        <taxon>Dikarya</taxon>
        <taxon>Basidiomycota</taxon>
        <taxon>Agaricomycotina</taxon>
        <taxon>Agaricomycetes</taxon>
        <taxon>Agaricomycetidae</taxon>
        <taxon>Agaricales</taxon>
        <taxon>Marasmiineae</taxon>
        <taxon>Physalacriaceae</taxon>
        <taxon>Cylindrobasidium</taxon>
    </lineage>
</organism>
<name>A0A0D7B114_9AGAR</name>
<dbReference type="SUPFAM" id="SSF51430">
    <property type="entry name" value="NAD(P)-linked oxidoreductase"/>
    <property type="match status" value="1"/>
</dbReference>
<feature type="binding site" evidence="5">
    <location>
        <position position="110"/>
    </location>
    <ligand>
        <name>substrate</name>
    </ligand>
</feature>
<dbReference type="FunFam" id="3.20.20.100:FF:000002">
    <property type="entry name" value="2,5-diketo-D-gluconic acid reductase A"/>
    <property type="match status" value="1"/>
</dbReference>
<comment type="similarity">
    <text evidence="1">Belongs to the aldo/keto reductase family.</text>
</comment>
<evidence type="ECO:0000256" key="6">
    <source>
        <dbReference type="PIRSR" id="PIRSR000097-3"/>
    </source>
</evidence>
<evidence type="ECO:0000256" key="1">
    <source>
        <dbReference type="ARBA" id="ARBA00007905"/>
    </source>
</evidence>
<dbReference type="CDD" id="cd19071">
    <property type="entry name" value="AKR_AKR1-5-like"/>
    <property type="match status" value="1"/>
</dbReference>
<feature type="site" description="Lowers pKa of active site Tyr" evidence="6">
    <location>
        <position position="79"/>
    </location>
</feature>